<evidence type="ECO:0000256" key="9">
    <source>
        <dbReference type="PROSITE-ProRule" id="PRU00221"/>
    </source>
</evidence>
<dbReference type="FunFam" id="2.130.10.10:FF:000034">
    <property type="entry name" value="Pre-mRNA-processing factor 17, putative"/>
    <property type="match status" value="1"/>
</dbReference>
<evidence type="ECO:0000256" key="2">
    <source>
        <dbReference type="ARBA" id="ARBA00022574"/>
    </source>
</evidence>
<proteinExistence type="predicted"/>
<dbReference type="PRINTS" id="PR00320">
    <property type="entry name" value="GPROTEINBRPT"/>
</dbReference>
<reference evidence="12" key="1">
    <citation type="journal article" date="2017" name="Front. Plant Sci.">
        <title>Climate Clever Clovers: New Paradigm to Reduce the Environmental Footprint of Ruminants by Breeding Low Methanogenic Forages Utilizing Haplotype Variation.</title>
        <authorList>
            <person name="Kaur P."/>
            <person name="Appels R."/>
            <person name="Bayer P.E."/>
            <person name="Keeble-Gagnere G."/>
            <person name="Wang J."/>
            <person name="Hirakawa H."/>
            <person name="Shirasawa K."/>
            <person name="Vercoe P."/>
            <person name="Stefanova K."/>
            <person name="Durmic Z."/>
            <person name="Nichols P."/>
            <person name="Revell C."/>
            <person name="Isobe S.N."/>
            <person name="Edwards D."/>
            <person name="Erskine W."/>
        </authorList>
    </citation>
    <scope>NUCLEOTIDE SEQUENCE [LARGE SCALE GENOMIC DNA]</scope>
    <source>
        <strain evidence="12">cv. Daliak</strain>
    </source>
</reference>
<dbReference type="InterPro" id="IPR019775">
    <property type="entry name" value="WD40_repeat_CS"/>
</dbReference>
<comment type="subcellular location">
    <subcellularLocation>
        <location evidence="1">Nucleus</location>
    </subcellularLocation>
</comment>
<dbReference type="Gene3D" id="2.130.10.10">
    <property type="entry name" value="YVTN repeat-like/Quinoprotein amine dehydrogenase"/>
    <property type="match status" value="1"/>
</dbReference>
<dbReference type="Pfam" id="PF00400">
    <property type="entry name" value="WD40"/>
    <property type="match status" value="5"/>
</dbReference>
<dbReference type="InterPro" id="IPR001680">
    <property type="entry name" value="WD40_rpt"/>
</dbReference>
<protein>
    <recommendedName>
        <fullName evidence="8">Pre-mRNA-processing factor 17</fullName>
    </recommendedName>
</protein>
<keyword evidence="3" id="KW-0507">mRNA processing</keyword>
<dbReference type="InterPro" id="IPR036322">
    <property type="entry name" value="WD40_repeat_dom_sf"/>
</dbReference>
<keyword evidence="7" id="KW-0539">Nucleus</keyword>
<dbReference type="EMBL" id="DF973389">
    <property type="protein sequence ID" value="GAU29168.1"/>
    <property type="molecule type" value="Genomic_DNA"/>
</dbReference>
<sequence>MHALSVADHKTLSKPIEPTQHAVGFNPTYDQLWAPIQGPSHPYAKDGLAQGMRNHKLGFVEDANIEPFLFDEQHNTFLKSGYVVDPSALNYQKKRRIQAEKNKVENGDDNNNDGGEDGVEIENPASGELTEDQKKFAEEYAKKKGEEKSDFGGEKVEPIEEKSTFHGKEERDYQGRSWIAPPKDAKASNDHCFIPKRLVHTWSGHTKGVSAIWFFPKSGHLILSAGMDTKVKIWDVSNTGNCMRTYMGHSEAVRDICFTNDGTKFLSAGYDKNIKYWDTETGQVISTFSTGKIPYVVKLNPDEDKQNVLLVGMSDKKIVQWDMNTGQITQEYDQHLEAVNTITFVDNKRRFVTSSDDKSLRVWEYGIPVVIKYISEPEIHSIPSISLHPNGNWLAAQSLDNQILIYSTREKFQLNKKKRFSGHIVAGYACQVNFSPDGRFVMSEDGEGKCRFWDWKSCKVFRTLKCHEGVCIGAE</sequence>
<feature type="repeat" description="WD" evidence="9">
    <location>
        <begin position="332"/>
        <end position="364"/>
    </location>
</feature>
<keyword evidence="4" id="KW-0747">Spliceosome</keyword>
<accession>A0A2Z6MBR0</accession>
<dbReference type="GO" id="GO:0000398">
    <property type="term" value="P:mRNA splicing, via spliceosome"/>
    <property type="evidence" value="ECO:0007669"/>
    <property type="project" value="InterPro"/>
</dbReference>
<organism evidence="11 12">
    <name type="scientific">Trifolium subterraneum</name>
    <name type="common">Subterranean clover</name>
    <dbReference type="NCBI Taxonomy" id="3900"/>
    <lineage>
        <taxon>Eukaryota</taxon>
        <taxon>Viridiplantae</taxon>
        <taxon>Streptophyta</taxon>
        <taxon>Embryophyta</taxon>
        <taxon>Tracheophyta</taxon>
        <taxon>Spermatophyta</taxon>
        <taxon>Magnoliopsida</taxon>
        <taxon>eudicotyledons</taxon>
        <taxon>Gunneridae</taxon>
        <taxon>Pentapetalae</taxon>
        <taxon>rosids</taxon>
        <taxon>fabids</taxon>
        <taxon>Fabales</taxon>
        <taxon>Fabaceae</taxon>
        <taxon>Papilionoideae</taxon>
        <taxon>50 kb inversion clade</taxon>
        <taxon>NPAAA clade</taxon>
        <taxon>Hologalegina</taxon>
        <taxon>IRL clade</taxon>
        <taxon>Trifolieae</taxon>
        <taxon>Trifolium</taxon>
    </lineage>
</organism>
<keyword evidence="2 9" id="KW-0853">WD repeat</keyword>
<feature type="region of interest" description="Disordered" evidence="10">
    <location>
        <begin position="99"/>
        <end position="185"/>
    </location>
</feature>
<dbReference type="PANTHER" id="PTHR43979">
    <property type="entry name" value="PRE-MRNA-PROCESSING FACTOR 17"/>
    <property type="match status" value="1"/>
</dbReference>
<dbReference type="SMART" id="SM00320">
    <property type="entry name" value="WD40"/>
    <property type="match status" value="6"/>
</dbReference>
<feature type="compositionally biased region" description="Acidic residues" evidence="10">
    <location>
        <begin position="107"/>
        <end position="120"/>
    </location>
</feature>
<keyword evidence="5" id="KW-0677">Repeat</keyword>
<keyword evidence="12" id="KW-1185">Reference proteome</keyword>
<dbReference type="InterPro" id="IPR032847">
    <property type="entry name" value="PRPF17"/>
</dbReference>
<feature type="repeat" description="WD" evidence="9">
    <location>
        <begin position="202"/>
        <end position="238"/>
    </location>
</feature>
<dbReference type="GO" id="GO:0003729">
    <property type="term" value="F:mRNA binding"/>
    <property type="evidence" value="ECO:0007669"/>
    <property type="project" value="TreeGrafter"/>
</dbReference>
<dbReference type="GO" id="GO:0071013">
    <property type="term" value="C:catalytic step 2 spliceosome"/>
    <property type="evidence" value="ECO:0007669"/>
    <property type="project" value="InterPro"/>
</dbReference>
<evidence type="ECO:0000256" key="1">
    <source>
        <dbReference type="ARBA" id="ARBA00004123"/>
    </source>
</evidence>
<evidence type="ECO:0000256" key="10">
    <source>
        <dbReference type="SAM" id="MobiDB-lite"/>
    </source>
</evidence>
<dbReference type="InterPro" id="IPR015943">
    <property type="entry name" value="WD40/YVTN_repeat-like_dom_sf"/>
</dbReference>
<dbReference type="PROSITE" id="PS00678">
    <property type="entry name" value="WD_REPEATS_1"/>
    <property type="match status" value="1"/>
</dbReference>
<name>A0A2Z6MBR0_TRISU</name>
<evidence type="ECO:0000256" key="7">
    <source>
        <dbReference type="ARBA" id="ARBA00023242"/>
    </source>
</evidence>
<dbReference type="PROSITE" id="PS50082">
    <property type="entry name" value="WD_REPEATS_2"/>
    <property type="match status" value="3"/>
</dbReference>
<dbReference type="SUPFAM" id="SSF50978">
    <property type="entry name" value="WD40 repeat-like"/>
    <property type="match status" value="1"/>
</dbReference>
<evidence type="ECO:0000256" key="4">
    <source>
        <dbReference type="ARBA" id="ARBA00022728"/>
    </source>
</evidence>
<evidence type="ECO:0000256" key="3">
    <source>
        <dbReference type="ARBA" id="ARBA00022664"/>
    </source>
</evidence>
<dbReference type="PROSITE" id="PS50294">
    <property type="entry name" value="WD_REPEATS_REGION"/>
    <property type="match status" value="3"/>
</dbReference>
<dbReference type="OrthoDB" id="10257301at2759"/>
<feature type="compositionally biased region" description="Basic and acidic residues" evidence="10">
    <location>
        <begin position="131"/>
        <end position="174"/>
    </location>
</feature>
<dbReference type="PANTHER" id="PTHR43979:SF1">
    <property type="entry name" value="PRE-MRNA-PROCESSING FACTOR 17"/>
    <property type="match status" value="1"/>
</dbReference>
<evidence type="ECO:0000256" key="5">
    <source>
        <dbReference type="ARBA" id="ARBA00022737"/>
    </source>
</evidence>
<feature type="repeat" description="WD" evidence="9">
    <location>
        <begin position="246"/>
        <end position="287"/>
    </location>
</feature>
<keyword evidence="6" id="KW-0508">mRNA splicing</keyword>
<evidence type="ECO:0000313" key="12">
    <source>
        <dbReference type="Proteomes" id="UP000242715"/>
    </source>
</evidence>
<dbReference type="CDD" id="cd00200">
    <property type="entry name" value="WD40"/>
    <property type="match status" value="1"/>
</dbReference>
<evidence type="ECO:0000313" key="11">
    <source>
        <dbReference type="EMBL" id="GAU29168.1"/>
    </source>
</evidence>
<dbReference type="AlphaFoldDB" id="A0A2Z6MBR0"/>
<dbReference type="Proteomes" id="UP000242715">
    <property type="component" value="Unassembled WGS sequence"/>
</dbReference>
<dbReference type="InterPro" id="IPR020472">
    <property type="entry name" value="WD40_PAC1"/>
</dbReference>
<gene>
    <name evidence="11" type="ORF">TSUD_275870</name>
</gene>
<evidence type="ECO:0000256" key="6">
    <source>
        <dbReference type="ARBA" id="ARBA00023187"/>
    </source>
</evidence>
<evidence type="ECO:0000256" key="8">
    <source>
        <dbReference type="ARBA" id="ARBA00068146"/>
    </source>
</evidence>